<feature type="region of interest" description="Disordered" evidence="1">
    <location>
        <begin position="92"/>
        <end position="146"/>
    </location>
</feature>
<protein>
    <submittedName>
        <fullName evidence="2">Uncharacterized protein</fullName>
    </submittedName>
</protein>
<evidence type="ECO:0000313" key="2">
    <source>
        <dbReference type="EMBL" id="MPC49993.1"/>
    </source>
</evidence>
<evidence type="ECO:0000313" key="3">
    <source>
        <dbReference type="Proteomes" id="UP000324222"/>
    </source>
</evidence>
<keyword evidence="3" id="KW-1185">Reference proteome</keyword>
<proteinExistence type="predicted"/>
<gene>
    <name evidence="2" type="ORF">E2C01_043811</name>
</gene>
<dbReference type="Proteomes" id="UP000324222">
    <property type="component" value="Unassembled WGS sequence"/>
</dbReference>
<sequence>MKVRVDAEGAANKGPVILASQSLPHQLTTTRLDWTAAAPVTDINAPSHLDHTARYLRVSRQRCVRVGADPKVMSLEERSHLARVAVLYSLTPPRHHQQAGDASPRASQRSPRQQNALDTLNPGGSGYPRCCPTRKPPTARGQGGLGSLLLCPEGRRREKIEVGQVGHRGPWDLL</sequence>
<feature type="compositionally biased region" description="Polar residues" evidence="1">
    <location>
        <begin position="105"/>
        <end position="118"/>
    </location>
</feature>
<comment type="caution">
    <text evidence="2">The sequence shown here is derived from an EMBL/GenBank/DDBJ whole genome shotgun (WGS) entry which is preliminary data.</text>
</comment>
<name>A0A5B7FYB2_PORTR</name>
<dbReference type="AlphaFoldDB" id="A0A5B7FYB2"/>
<dbReference type="EMBL" id="VSRR010009223">
    <property type="protein sequence ID" value="MPC49993.1"/>
    <property type="molecule type" value="Genomic_DNA"/>
</dbReference>
<reference evidence="2 3" key="1">
    <citation type="submission" date="2019-05" db="EMBL/GenBank/DDBJ databases">
        <title>Another draft genome of Portunus trituberculatus and its Hox gene families provides insights of decapod evolution.</title>
        <authorList>
            <person name="Jeong J.-H."/>
            <person name="Song I."/>
            <person name="Kim S."/>
            <person name="Choi T."/>
            <person name="Kim D."/>
            <person name="Ryu S."/>
            <person name="Kim W."/>
        </authorList>
    </citation>
    <scope>NUCLEOTIDE SEQUENCE [LARGE SCALE GENOMIC DNA]</scope>
    <source>
        <tissue evidence="2">Muscle</tissue>
    </source>
</reference>
<accession>A0A5B7FYB2</accession>
<organism evidence="2 3">
    <name type="scientific">Portunus trituberculatus</name>
    <name type="common">Swimming crab</name>
    <name type="synonym">Neptunus trituberculatus</name>
    <dbReference type="NCBI Taxonomy" id="210409"/>
    <lineage>
        <taxon>Eukaryota</taxon>
        <taxon>Metazoa</taxon>
        <taxon>Ecdysozoa</taxon>
        <taxon>Arthropoda</taxon>
        <taxon>Crustacea</taxon>
        <taxon>Multicrustacea</taxon>
        <taxon>Malacostraca</taxon>
        <taxon>Eumalacostraca</taxon>
        <taxon>Eucarida</taxon>
        <taxon>Decapoda</taxon>
        <taxon>Pleocyemata</taxon>
        <taxon>Brachyura</taxon>
        <taxon>Eubrachyura</taxon>
        <taxon>Portunoidea</taxon>
        <taxon>Portunidae</taxon>
        <taxon>Portuninae</taxon>
        <taxon>Portunus</taxon>
    </lineage>
</organism>
<evidence type="ECO:0000256" key="1">
    <source>
        <dbReference type="SAM" id="MobiDB-lite"/>
    </source>
</evidence>